<feature type="transmembrane region" description="Helical" evidence="1">
    <location>
        <begin position="313"/>
        <end position="332"/>
    </location>
</feature>
<dbReference type="AlphaFoldDB" id="A0A0M3SJ57"/>
<gene>
    <name evidence="2" type="ORF">SCANT_v1c02440</name>
</gene>
<sequence>MQHWDIKILFPILFIICTISIVFLCKKEKLQKDSYLWLIQTILFWSAAGYAGVEIKNQINLQQNISSTNFILASVFSTFLFLIILKPLATFTTGIIQNRKIWIQISSILLVLIIVLTSFLNLSLWILIIVALMLSFCLASSTLFTLFLNEQSFFRIYIMPSVWISFIFISFSSSLGIYFSNVNMIANSQAVTILFNVILILMLIVGFIVSLIIKENKNLVQVFDNEVLDQLPRKNNFTFFVIYTLAFLLTLTSAINNSLFIKLYIALNLTNLNLNDENVLLWLRINEFVYLIPTILASIVSYKFLRKIIEQKYLIYINMFVLFSAYTIMAFVSNPFIFILLNIITGICFNQIIYSLFSACVFWNYRAKKNPVTGLYGSSIFAAYFIVEVTQNSLSTSKVTIFKNFSNLNQLFIFKNNSTTGEFERVLRSFDNFSTLIISIACVIVLISILIFYFMSNKIFSDYNKYNSATKNLKMLIKKRVITKTKTKLNLQAIEEDINQDYE</sequence>
<dbReference type="KEGG" id="scj:SCANT_v1c02440"/>
<feature type="transmembrane region" description="Helical" evidence="1">
    <location>
        <begin position="126"/>
        <end position="149"/>
    </location>
</feature>
<evidence type="ECO:0008006" key="4">
    <source>
        <dbReference type="Google" id="ProtNLM"/>
    </source>
</evidence>
<feature type="transmembrane region" description="Helical" evidence="1">
    <location>
        <begin position="6"/>
        <end position="24"/>
    </location>
</feature>
<feature type="transmembrane region" description="Helical" evidence="1">
    <location>
        <begin position="101"/>
        <end position="120"/>
    </location>
</feature>
<protein>
    <recommendedName>
        <fullName evidence="4">MFS transporter</fullName>
    </recommendedName>
</protein>
<dbReference type="STRING" id="362837.SCANT_v1c02440"/>
<dbReference type="InterPro" id="IPR036259">
    <property type="entry name" value="MFS_trans_sf"/>
</dbReference>
<evidence type="ECO:0000256" key="1">
    <source>
        <dbReference type="SAM" id="Phobius"/>
    </source>
</evidence>
<dbReference type="EMBL" id="CP012622">
    <property type="protein sequence ID" value="ALD66154.1"/>
    <property type="molecule type" value="Genomic_DNA"/>
</dbReference>
<feature type="transmembrane region" description="Helical" evidence="1">
    <location>
        <begin position="433"/>
        <end position="455"/>
    </location>
</feature>
<feature type="transmembrane region" description="Helical" evidence="1">
    <location>
        <begin position="240"/>
        <end position="261"/>
    </location>
</feature>
<feature type="transmembrane region" description="Helical" evidence="1">
    <location>
        <begin position="370"/>
        <end position="387"/>
    </location>
</feature>
<dbReference type="RefSeq" id="WP_053945925.1">
    <property type="nucleotide sequence ID" value="NZ_CP012622.1"/>
</dbReference>
<organism evidence="2 3">
    <name type="scientific">Spiroplasma cantharicola</name>
    <dbReference type="NCBI Taxonomy" id="362837"/>
    <lineage>
        <taxon>Bacteria</taxon>
        <taxon>Bacillati</taxon>
        <taxon>Mycoplasmatota</taxon>
        <taxon>Mollicutes</taxon>
        <taxon>Entomoplasmatales</taxon>
        <taxon>Spiroplasmataceae</taxon>
        <taxon>Spiroplasma</taxon>
    </lineage>
</organism>
<evidence type="ECO:0000313" key="3">
    <source>
        <dbReference type="Proteomes" id="UP000063919"/>
    </source>
</evidence>
<dbReference type="Proteomes" id="UP000063919">
    <property type="component" value="Chromosome"/>
</dbReference>
<feature type="transmembrane region" description="Helical" evidence="1">
    <location>
        <begin position="36"/>
        <end position="53"/>
    </location>
</feature>
<keyword evidence="3" id="KW-1185">Reference proteome</keyword>
<reference evidence="2 3" key="1">
    <citation type="journal article" date="2015" name="Genome Announc.">
        <title>Complete Genome Sequence of Spiroplasma cantharicola CC-1T (DSM 21588), a Bacterium Isolated from Soldier Beetle (Cantharis carolinus).</title>
        <authorList>
            <person name="Lo W.S."/>
            <person name="Liu P.Y."/>
            <person name="Kuo C.H."/>
        </authorList>
    </citation>
    <scope>NUCLEOTIDE SEQUENCE [LARGE SCALE GENOMIC DNA]</scope>
    <source>
        <strain evidence="2 3">CC-1</strain>
    </source>
</reference>
<evidence type="ECO:0000313" key="2">
    <source>
        <dbReference type="EMBL" id="ALD66154.1"/>
    </source>
</evidence>
<dbReference type="SUPFAM" id="SSF103473">
    <property type="entry name" value="MFS general substrate transporter"/>
    <property type="match status" value="1"/>
</dbReference>
<keyword evidence="1" id="KW-1133">Transmembrane helix</keyword>
<name>A0A0M3SJ57_9MOLU</name>
<accession>A0A0M3SJ57</accession>
<feature type="transmembrane region" description="Helical" evidence="1">
    <location>
        <begin position="338"/>
        <end position="363"/>
    </location>
</feature>
<dbReference type="OrthoDB" id="387641at2"/>
<dbReference type="PATRIC" id="fig|362837.3.peg.245"/>
<proteinExistence type="predicted"/>
<feature type="transmembrane region" description="Helical" evidence="1">
    <location>
        <begin position="191"/>
        <end position="213"/>
    </location>
</feature>
<feature type="transmembrane region" description="Helical" evidence="1">
    <location>
        <begin position="156"/>
        <end position="179"/>
    </location>
</feature>
<keyword evidence="1" id="KW-0472">Membrane</keyword>
<keyword evidence="1" id="KW-0812">Transmembrane</keyword>
<feature type="transmembrane region" description="Helical" evidence="1">
    <location>
        <begin position="65"/>
        <end position="89"/>
    </location>
</feature>